<protein>
    <recommendedName>
        <fullName evidence="3">Reverse transcriptase domain-containing protein</fullName>
    </recommendedName>
</protein>
<gene>
    <name evidence="1" type="ORF">Cni_G06798</name>
</gene>
<evidence type="ECO:0008006" key="3">
    <source>
        <dbReference type="Google" id="ProtNLM"/>
    </source>
</evidence>
<evidence type="ECO:0000313" key="2">
    <source>
        <dbReference type="Proteomes" id="UP001327560"/>
    </source>
</evidence>
<name>A0AAQ3JXM8_9LILI</name>
<dbReference type="EMBL" id="CP136891">
    <property type="protein sequence ID" value="WOK98088.1"/>
    <property type="molecule type" value="Genomic_DNA"/>
</dbReference>
<keyword evidence="2" id="KW-1185">Reference proteome</keyword>
<sequence>MLNGSPGNWFRYKKGLCQGHPLSPYLFLLMVDIFARVMRRENSEGTISGSEEVCKALVCWDDVTSPRHNGGLGILDLEKHNVARLGRWWWGLASGENLLWTHIISNLYFRRARWQANHNTSRWSAVWKGIYESKHLFAMGMESIVGRGNSTRFWLYRWIRNSQLADNFPHLYSLCRNKKGMIEDFTSPNANV</sequence>
<organism evidence="1 2">
    <name type="scientific">Canna indica</name>
    <name type="common">Indian-shot</name>
    <dbReference type="NCBI Taxonomy" id="4628"/>
    <lineage>
        <taxon>Eukaryota</taxon>
        <taxon>Viridiplantae</taxon>
        <taxon>Streptophyta</taxon>
        <taxon>Embryophyta</taxon>
        <taxon>Tracheophyta</taxon>
        <taxon>Spermatophyta</taxon>
        <taxon>Magnoliopsida</taxon>
        <taxon>Liliopsida</taxon>
        <taxon>Zingiberales</taxon>
        <taxon>Cannaceae</taxon>
        <taxon>Canna</taxon>
    </lineage>
</organism>
<dbReference type="Proteomes" id="UP001327560">
    <property type="component" value="Chromosome 2"/>
</dbReference>
<dbReference type="AlphaFoldDB" id="A0AAQ3JXM8"/>
<accession>A0AAQ3JXM8</accession>
<proteinExistence type="predicted"/>
<evidence type="ECO:0000313" key="1">
    <source>
        <dbReference type="EMBL" id="WOK98088.1"/>
    </source>
</evidence>
<reference evidence="1 2" key="1">
    <citation type="submission" date="2023-10" db="EMBL/GenBank/DDBJ databases">
        <title>Chromosome-scale genome assembly provides insights into flower coloration mechanisms of Canna indica.</title>
        <authorList>
            <person name="Li C."/>
        </authorList>
    </citation>
    <scope>NUCLEOTIDE SEQUENCE [LARGE SCALE GENOMIC DNA]</scope>
    <source>
        <tissue evidence="1">Flower</tissue>
    </source>
</reference>